<organism evidence="1 2">
    <name type="scientific">Dendrobium nobile</name>
    <name type="common">Orchid</name>
    <dbReference type="NCBI Taxonomy" id="94219"/>
    <lineage>
        <taxon>Eukaryota</taxon>
        <taxon>Viridiplantae</taxon>
        <taxon>Streptophyta</taxon>
        <taxon>Embryophyta</taxon>
        <taxon>Tracheophyta</taxon>
        <taxon>Spermatophyta</taxon>
        <taxon>Magnoliopsida</taxon>
        <taxon>Liliopsida</taxon>
        <taxon>Asparagales</taxon>
        <taxon>Orchidaceae</taxon>
        <taxon>Epidendroideae</taxon>
        <taxon>Malaxideae</taxon>
        <taxon>Dendrobiinae</taxon>
        <taxon>Dendrobium</taxon>
    </lineage>
</organism>
<dbReference type="AlphaFoldDB" id="A0A8T3ARE9"/>
<protein>
    <submittedName>
        <fullName evidence="1">Uncharacterized protein</fullName>
    </submittedName>
</protein>
<sequence>MEGSTSDSPTTILKNKFDVLQTHNQSKKPPVNVSSLMATCPPTIVIVAQVNKNTSKKCQECTLQANQISMTLLLHFDVHGFHSPEKAFSCKELVRSLNLDMLCILEAKIQCDSISNLWFSASHRIFENEDNFQCIKPG</sequence>
<evidence type="ECO:0000313" key="1">
    <source>
        <dbReference type="EMBL" id="KAI0498993.1"/>
    </source>
</evidence>
<comment type="caution">
    <text evidence="1">The sequence shown here is derived from an EMBL/GenBank/DDBJ whole genome shotgun (WGS) entry which is preliminary data.</text>
</comment>
<dbReference type="EMBL" id="JAGYWB010000014">
    <property type="protein sequence ID" value="KAI0498993.1"/>
    <property type="molecule type" value="Genomic_DNA"/>
</dbReference>
<accession>A0A8T3ARE9</accession>
<proteinExistence type="predicted"/>
<evidence type="ECO:0000313" key="2">
    <source>
        <dbReference type="Proteomes" id="UP000829196"/>
    </source>
</evidence>
<dbReference type="Proteomes" id="UP000829196">
    <property type="component" value="Unassembled WGS sequence"/>
</dbReference>
<reference evidence="1" key="1">
    <citation type="journal article" date="2022" name="Front. Genet.">
        <title>Chromosome-Scale Assembly of the Dendrobium nobile Genome Provides Insights Into the Molecular Mechanism of the Biosynthesis of the Medicinal Active Ingredient of Dendrobium.</title>
        <authorList>
            <person name="Xu Q."/>
            <person name="Niu S.-C."/>
            <person name="Li K.-L."/>
            <person name="Zheng P.-J."/>
            <person name="Zhang X.-J."/>
            <person name="Jia Y."/>
            <person name="Liu Y."/>
            <person name="Niu Y.-X."/>
            <person name="Yu L.-H."/>
            <person name="Chen D.-F."/>
            <person name="Zhang G.-Q."/>
        </authorList>
    </citation>
    <scope>NUCLEOTIDE SEQUENCE</scope>
    <source>
        <tissue evidence="1">Leaf</tissue>
    </source>
</reference>
<gene>
    <name evidence="1" type="ORF">KFK09_019893</name>
</gene>
<keyword evidence="2" id="KW-1185">Reference proteome</keyword>
<name>A0A8T3ARE9_DENNO</name>